<keyword evidence="2" id="KW-0539">Nucleus</keyword>
<dbReference type="InterPro" id="IPR038324">
    <property type="entry name" value="Rpb4/RPC9_sf"/>
</dbReference>
<evidence type="ECO:0000256" key="3">
    <source>
        <dbReference type="ARBA" id="ARBA00025724"/>
    </source>
</evidence>
<dbReference type="InterPro" id="IPR010997">
    <property type="entry name" value="HRDC-like_sf"/>
</dbReference>
<dbReference type="SUPFAM" id="SSF47819">
    <property type="entry name" value="HRDC-like"/>
    <property type="match status" value="1"/>
</dbReference>
<dbReference type="PANTHER" id="PTHR21297">
    <property type="entry name" value="DNA-DIRECTED RNA POLYMERASE II"/>
    <property type="match status" value="1"/>
</dbReference>
<dbReference type="InterPro" id="IPR045222">
    <property type="entry name" value="Rpb4-like"/>
</dbReference>
<dbReference type="GO" id="GO:0000166">
    <property type="term" value="F:nucleotide binding"/>
    <property type="evidence" value="ECO:0007669"/>
    <property type="project" value="InterPro"/>
</dbReference>
<reference evidence="5" key="1">
    <citation type="submission" date="2021-01" db="EMBL/GenBank/DDBJ databases">
        <authorList>
            <person name="Corre E."/>
            <person name="Pelletier E."/>
            <person name="Niang G."/>
            <person name="Scheremetjew M."/>
            <person name="Finn R."/>
            <person name="Kale V."/>
            <person name="Holt S."/>
            <person name="Cochrane G."/>
            <person name="Meng A."/>
            <person name="Brown T."/>
            <person name="Cohen L."/>
        </authorList>
    </citation>
    <scope>NUCLEOTIDE SEQUENCE</scope>
    <source>
        <strain evidence="5">CCMP1510</strain>
    </source>
</reference>
<comment type="similarity">
    <text evidence="3">Belongs to the eukaryotic RPB4 RNA polymerase subunit family.</text>
</comment>
<dbReference type="GO" id="GO:0030880">
    <property type="term" value="C:RNA polymerase complex"/>
    <property type="evidence" value="ECO:0007669"/>
    <property type="project" value="InterPro"/>
</dbReference>
<organism evidence="5">
    <name type="scientific">Aureoumbra lagunensis</name>
    <dbReference type="NCBI Taxonomy" id="44058"/>
    <lineage>
        <taxon>Eukaryota</taxon>
        <taxon>Sar</taxon>
        <taxon>Stramenopiles</taxon>
        <taxon>Ochrophyta</taxon>
        <taxon>Pelagophyceae</taxon>
        <taxon>Pelagomonadales</taxon>
        <taxon>Aureoumbra</taxon>
    </lineage>
</organism>
<name>A0A7S3JTS1_9STRA</name>
<dbReference type="GO" id="GO:0006352">
    <property type="term" value="P:DNA-templated transcription initiation"/>
    <property type="evidence" value="ECO:0007669"/>
    <property type="project" value="InterPro"/>
</dbReference>
<feature type="domain" description="RNA polymerase Rpb4/RPC9 core" evidence="4">
    <location>
        <begin position="17"/>
        <end position="142"/>
    </location>
</feature>
<comment type="subcellular location">
    <subcellularLocation>
        <location evidence="1">Nucleus</location>
    </subcellularLocation>
</comment>
<protein>
    <recommendedName>
        <fullName evidence="4">RNA polymerase Rpb4/RPC9 core domain-containing protein</fullName>
    </recommendedName>
</protein>
<dbReference type="EMBL" id="HBIJ01007877">
    <property type="protein sequence ID" value="CAE0364806.1"/>
    <property type="molecule type" value="Transcribed_RNA"/>
</dbReference>
<dbReference type="Pfam" id="PF03874">
    <property type="entry name" value="RNA_pol_Rpb4"/>
    <property type="match status" value="1"/>
</dbReference>
<dbReference type="AlphaFoldDB" id="A0A7S3JTS1"/>
<dbReference type="SMART" id="SM00657">
    <property type="entry name" value="RPOL4c"/>
    <property type="match status" value="1"/>
</dbReference>
<evidence type="ECO:0000313" key="5">
    <source>
        <dbReference type="EMBL" id="CAE0364806.1"/>
    </source>
</evidence>
<evidence type="ECO:0000259" key="4">
    <source>
        <dbReference type="SMART" id="SM00657"/>
    </source>
</evidence>
<proteinExistence type="inferred from homology"/>
<dbReference type="InterPro" id="IPR006590">
    <property type="entry name" value="RNA_pol_Rpb4/RPC9_core"/>
</dbReference>
<sequence>MAGERQDEDVSTLSFGPEFSKKVECLSDAEVTMLLEKRKNEGPDDEMRPLTLKTWEYTKRSLGERSVQDAMHETITLRQALSNPNLVNDDHALYPYEIAALCNLMSKDSEPEEAKALIPSLKRYDDEILENILAEMNKVRSK</sequence>
<dbReference type="Gene3D" id="1.20.1250.40">
    <property type="match status" value="1"/>
</dbReference>
<accession>A0A7S3JTS1</accession>
<dbReference type="GO" id="GO:0005634">
    <property type="term" value="C:nucleus"/>
    <property type="evidence" value="ECO:0007669"/>
    <property type="project" value="UniProtKB-SubCell"/>
</dbReference>
<evidence type="ECO:0000256" key="1">
    <source>
        <dbReference type="ARBA" id="ARBA00004123"/>
    </source>
</evidence>
<evidence type="ECO:0000256" key="2">
    <source>
        <dbReference type="ARBA" id="ARBA00023242"/>
    </source>
</evidence>
<dbReference type="InterPro" id="IPR005574">
    <property type="entry name" value="Rpb4/RPC9"/>
</dbReference>
<gene>
    <name evidence="5" type="ORF">ALAG00032_LOCUS5548</name>
</gene>